<name>A0A220S1S7_9NEIS</name>
<dbReference type="EMBL" id="CP022278">
    <property type="protein sequence ID" value="ASK27441.1"/>
    <property type="molecule type" value="Genomic_DNA"/>
</dbReference>
<dbReference type="RefSeq" id="WP_089035858.1">
    <property type="nucleotide sequence ID" value="NZ_CP022278.1"/>
</dbReference>
<evidence type="ECO:0000313" key="2">
    <source>
        <dbReference type="EMBL" id="ASK27441.1"/>
    </source>
</evidence>
<dbReference type="OrthoDB" id="8601528at2"/>
<protein>
    <submittedName>
        <fullName evidence="2">Uncharacterized protein</fullName>
    </submittedName>
</protein>
<proteinExistence type="predicted"/>
<organism evidence="2 3">
    <name type="scientific">Neisseria chenwenguii</name>
    <dbReference type="NCBI Taxonomy" id="1853278"/>
    <lineage>
        <taxon>Bacteria</taxon>
        <taxon>Pseudomonadati</taxon>
        <taxon>Pseudomonadota</taxon>
        <taxon>Betaproteobacteria</taxon>
        <taxon>Neisseriales</taxon>
        <taxon>Neisseriaceae</taxon>
        <taxon>Neisseria</taxon>
    </lineage>
</organism>
<evidence type="ECO:0000313" key="1">
    <source>
        <dbReference type="EMBL" id="ASK27145.1"/>
    </source>
</evidence>
<accession>A0A220S1S7</accession>
<dbReference type="EMBL" id="CP022278">
    <property type="protein sequence ID" value="ASK27145.1"/>
    <property type="molecule type" value="Genomic_DNA"/>
</dbReference>
<evidence type="ECO:0000313" key="3">
    <source>
        <dbReference type="Proteomes" id="UP000198238"/>
    </source>
</evidence>
<gene>
    <name evidence="1" type="ORF">BG910_04785</name>
    <name evidence="2" type="ORF">BG910_06530</name>
</gene>
<dbReference type="Proteomes" id="UP000198238">
    <property type="component" value="Chromosome"/>
</dbReference>
<dbReference type="KEGG" id="nei:BG910_06530"/>
<dbReference type="KEGG" id="nei:BG910_04785"/>
<dbReference type="AlphaFoldDB" id="A0A220S1S7"/>
<reference evidence="2 3" key="1">
    <citation type="submission" date="2017-06" db="EMBL/GenBank/DDBJ databases">
        <title>Neisseria chenwenguii sp. nov., isolated from the intestinal contents of Tibetan Plateau Pika in Yushu, Qinghai Province, China.</title>
        <authorList>
            <person name="Zhang G."/>
        </authorList>
    </citation>
    <scope>NUCLEOTIDE SEQUENCE [LARGE SCALE GENOMIC DNA]</scope>
    <source>
        <strain evidence="2 3">10023</strain>
    </source>
</reference>
<sequence length="186" mass="21214">MKEDGMMSEEKNRVGHIVSLIEALEPRQIRDVFITMWRDVEDLNEGLTADDCIEIFAGALKGSSDFTYDLLKQTCDDYGVGTMTETFALLPRREYDKLFSDCLKGEIPEGVRLDTQALINLLMLENVANVEASIRKGCINATHFMGSDMKFIYDSGIDDEEIQWKVEDFKTAYAGTWWTIDIIVHH</sequence>
<keyword evidence="3" id="KW-1185">Reference proteome</keyword>